<name>A0A1T2X0L7_9BACL</name>
<accession>A0A1T2X0L7</accession>
<evidence type="ECO:0008006" key="3">
    <source>
        <dbReference type="Google" id="ProtNLM"/>
    </source>
</evidence>
<keyword evidence="2" id="KW-1185">Reference proteome</keyword>
<organism evidence="1 2">
    <name type="scientific">Paenibacillus selenitireducens</name>
    <dbReference type="NCBI Taxonomy" id="1324314"/>
    <lineage>
        <taxon>Bacteria</taxon>
        <taxon>Bacillati</taxon>
        <taxon>Bacillota</taxon>
        <taxon>Bacilli</taxon>
        <taxon>Bacillales</taxon>
        <taxon>Paenibacillaceae</taxon>
        <taxon>Paenibacillus</taxon>
    </lineage>
</organism>
<dbReference type="InterPro" id="IPR011008">
    <property type="entry name" value="Dimeric_a/b-barrel"/>
</dbReference>
<proteinExistence type="predicted"/>
<dbReference type="EMBL" id="MSZX01000020">
    <property type="protein sequence ID" value="OPA73246.1"/>
    <property type="molecule type" value="Genomic_DNA"/>
</dbReference>
<comment type="caution">
    <text evidence="1">The sequence shown here is derived from an EMBL/GenBank/DDBJ whole genome shotgun (WGS) entry which is preliminary data.</text>
</comment>
<dbReference type="Proteomes" id="UP000190188">
    <property type="component" value="Unassembled WGS sequence"/>
</dbReference>
<evidence type="ECO:0000313" key="1">
    <source>
        <dbReference type="EMBL" id="OPA73246.1"/>
    </source>
</evidence>
<protein>
    <recommendedName>
        <fullName evidence="3">ABM domain-containing protein</fullName>
    </recommendedName>
</protein>
<reference evidence="1 2" key="1">
    <citation type="submission" date="2017-01" db="EMBL/GenBank/DDBJ databases">
        <title>Genome analysis of Paenibacillus selenitrireducens ES3-24.</title>
        <authorList>
            <person name="Xu D."/>
            <person name="Yao R."/>
            <person name="Zheng S."/>
        </authorList>
    </citation>
    <scope>NUCLEOTIDE SEQUENCE [LARGE SCALE GENOMIC DNA]</scope>
    <source>
        <strain evidence="1 2">ES3-24</strain>
    </source>
</reference>
<dbReference type="STRING" id="1324314.BVG16_29645"/>
<evidence type="ECO:0000313" key="2">
    <source>
        <dbReference type="Proteomes" id="UP000190188"/>
    </source>
</evidence>
<sequence>MSDGQITIALYRPYPGKERELLDIVQRHVPTLRLEGYITEFASLHLQSEDGTILEIFEWKSLSAKDQAHYSPAIQQIWDVMMQVAEMTTLSTLPEATKVFPIWKQLHL</sequence>
<dbReference type="RefSeq" id="WP_078502814.1">
    <property type="nucleotide sequence ID" value="NZ_MSZX01000020.1"/>
</dbReference>
<gene>
    <name evidence="1" type="ORF">BVG16_29645</name>
</gene>
<dbReference type="AlphaFoldDB" id="A0A1T2X0L7"/>
<dbReference type="SUPFAM" id="SSF54909">
    <property type="entry name" value="Dimeric alpha+beta barrel"/>
    <property type="match status" value="1"/>
</dbReference>
<dbReference type="OrthoDB" id="7595390at2"/>